<feature type="region of interest" description="Disordered" evidence="9">
    <location>
        <begin position="418"/>
        <end position="439"/>
    </location>
</feature>
<keyword evidence="3" id="KW-0805">Transcription regulation</keyword>
<dbReference type="InterPro" id="IPR008422">
    <property type="entry name" value="KN_HD"/>
</dbReference>
<evidence type="ECO:0000256" key="1">
    <source>
        <dbReference type="ARBA" id="ARBA00004123"/>
    </source>
</evidence>
<feature type="compositionally biased region" description="Polar residues" evidence="9">
    <location>
        <begin position="1"/>
        <end position="11"/>
    </location>
</feature>
<feature type="DNA-binding region" description="Homeobox" evidence="8">
    <location>
        <begin position="369"/>
        <end position="409"/>
    </location>
</feature>
<dbReference type="PROSITE" id="PS50071">
    <property type="entry name" value="HOMEOBOX_2"/>
    <property type="match status" value="1"/>
</dbReference>
<dbReference type="Gene3D" id="1.10.10.60">
    <property type="entry name" value="Homeodomain-like"/>
    <property type="match status" value="1"/>
</dbReference>
<protein>
    <recommendedName>
        <fullName evidence="10">Homeobox domain-containing protein</fullName>
    </recommendedName>
</protein>
<evidence type="ECO:0000256" key="9">
    <source>
        <dbReference type="SAM" id="MobiDB-lite"/>
    </source>
</evidence>
<keyword evidence="6" id="KW-0804">Transcription</keyword>
<evidence type="ECO:0000256" key="8">
    <source>
        <dbReference type="PROSITE-ProRule" id="PRU00108"/>
    </source>
</evidence>
<accession>A0A7N0V274</accession>
<proteinExistence type="inferred from homology"/>
<dbReference type="InterPro" id="IPR006563">
    <property type="entry name" value="POX_dom"/>
</dbReference>
<evidence type="ECO:0000256" key="7">
    <source>
        <dbReference type="ARBA" id="ARBA00023242"/>
    </source>
</evidence>
<evidence type="ECO:0000256" key="5">
    <source>
        <dbReference type="ARBA" id="ARBA00023155"/>
    </source>
</evidence>
<comment type="similarity">
    <text evidence="2">Belongs to the TALE/BELL homeobox family.</text>
</comment>
<evidence type="ECO:0000256" key="3">
    <source>
        <dbReference type="ARBA" id="ARBA00023015"/>
    </source>
</evidence>
<dbReference type="EnsemblPlants" id="Kaladp0095s0706.1.v1.1">
    <property type="protein sequence ID" value="Kaladp0095s0706.1.v1.1"/>
    <property type="gene ID" value="Kaladp0095s0706.v1.1"/>
</dbReference>
<dbReference type="Proteomes" id="UP000594263">
    <property type="component" value="Unplaced"/>
</dbReference>
<keyword evidence="12" id="KW-1185">Reference proteome</keyword>
<dbReference type="SUPFAM" id="SSF46689">
    <property type="entry name" value="Homeodomain-like"/>
    <property type="match status" value="1"/>
</dbReference>
<evidence type="ECO:0000256" key="2">
    <source>
        <dbReference type="ARBA" id="ARBA00006454"/>
    </source>
</evidence>
<keyword evidence="4 8" id="KW-0238">DNA-binding</keyword>
<dbReference type="AlphaFoldDB" id="A0A7N0V274"/>
<evidence type="ECO:0000256" key="4">
    <source>
        <dbReference type="ARBA" id="ARBA00023125"/>
    </source>
</evidence>
<dbReference type="InterPro" id="IPR001356">
    <property type="entry name" value="HD"/>
</dbReference>
<feature type="domain" description="Homeobox" evidence="10">
    <location>
        <begin position="367"/>
        <end position="408"/>
    </location>
</feature>
<dbReference type="Pfam" id="PF07526">
    <property type="entry name" value="POX"/>
    <property type="match status" value="1"/>
</dbReference>
<dbReference type="GO" id="GO:0005634">
    <property type="term" value="C:nucleus"/>
    <property type="evidence" value="ECO:0007669"/>
    <property type="project" value="UniProtKB-SubCell"/>
</dbReference>
<dbReference type="InterPro" id="IPR050224">
    <property type="entry name" value="TALE_homeobox"/>
</dbReference>
<evidence type="ECO:0000313" key="12">
    <source>
        <dbReference type="Proteomes" id="UP000594263"/>
    </source>
</evidence>
<keyword evidence="7 8" id="KW-0539">Nucleus</keyword>
<sequence length="439" mass="48964">MVSQNTPSSSGILHHFIASDPNPSQTQLNQRLDAYISAMRCNDAFPQPPPAGLPSIQSLGERMSRSIDLVRPPTMAEDSEISHTRHLVDLLGTNTPETGHPAQRLSLSLGSQMLLSQSQYRQRSYNHDLVSPHYSISSEEGREGGYSPGAAGQASDHFAYSPSSLVNTVRGSKYLKAVQSLLQEVVNTSDYEAGWDDYGKKLSVRGRRAARLSSELSTEMCSNGFLSDEKQELHLKFAKLVSLLEEVESRYERYCHQMQEVVSSFELIAGAGSARCYTGLALQAMSKHFFSLSDAILSQIHLTKKKMYQDSPRLSSGASQLTLFDQEGKHNRLTLQQIGLLHGQRQAWRPIRGLPETSVVILRAWLFEHFLHPYPTESEKLILSSQTGLSKNQVSNWFINARVRLWKPMIEEMYKEEFADSDSDPLGTSGGGGTLHFEE</sequence>
<dbReference type="SMART" id="SM00389">
    <property type="entry name" value="HOX"/>
    <property type="match status" value="1"/>
</dbReference>
<feature type="compositionally biased region" description="Gly residues" evidence="9">
    <location>
        <begin position="428"/>
        <end position="439"/>
    </location>
</feature>
<dbReference type="GO" id="GO:0006355">
    <property type="term" value="P:regulation of DNA-templated transcription"/>
    <property type="evidence" value="ECO:0007669"/>
    <property type="project" value="InterPro"/>
</dbReference>
<evidence type="ECO:0000256" key="6">
    <source>
        <dbReference type="ARBA" id="ARBA00023163"/>
    </source>
</evidence>
<dbReference type="Pfam" id="PF05920">
    <property type="entry name" value="Homeobox_KN"/>
    <property type="match status" value="1"/>
</dbReference>
<feature type="region of interest" description="Disordered" evidence="9">
    <location>
        <begin position="1"/>
        <end position="25"/>
    </location>
</feature>
<evidence type="ECO:0000259" key="10">
    <source>
        <dbReference type="PROSITE" id="PS50071"/>
    </source>
</evidence>
<keyword evidence="5 8" id="KW-0371">Homeobox</keyword>
<dbReference type="SMART" id="SM00574">
    <property type="entry name" value="POX"/>
    <property type="match status" value="1"/>
</dbReference>
<evidence type="ECO:0000313" key="11">
    <source>
        <dbReference type="EnsemblPlants" id="Kaladp0095s0706.1.v1.1"/>
    </source>
</evidence>
<reference evidence="11" key="1">
    <citation type="submission" date="2021-01" db="UniProtKB">
        <authorList>
            <consortium name="EnsemblPlants"/>
        </authorList>
    </citation>
    <scope>IDENTIFICATION</scope>
</reference>
<organism evidence="11 12">
    <name type="scientific">Kalanchoe fedtschenkoi</name>
    <name type="common">Lavender scallops</name>
    <name type="synonym">South American air plant</name>
    <dbReference type="NCBI Taxonomy" id="63787"/>
    <lineage>
        <taxon>Eukaryota</taxon>
        <taxon>Viridiplantae</taxon>
        <taxon>Streptophyta</taxon>
        <taxon>Embryophyta</taxon>
        <taxon>Tracheophyta</taxon>
        <taxon>Spermatophyta</taxon>
        <taxon>Magnoliopsida</taxon>
        <taxon>eudicotyledons</taxon>
        <taxon>Gunneridae</taxon>
        <taxon>Pentapetalae</taxon>
        <taxon>Saxifragales</taxon>
        <taxon>Crassulaceae</taxon>
        <taxon>Kalanchoe</taxon>
    </lineage>
</organism>
<dbReference type="InterPro" id="IPR009057">
    <property type="entry name" value="Homeodomain-like_sf"/>
</dbReference>
<dbReference type="Gramene" id="Kaladp0095s0706.1.v1.1">
    <property type="protein sequence ID" value="Kaladp0095s0706.1.v1.1"/>
    <property type="gene ID" value="Kaladp0095s0706.v1.1"/>
</dbReference>
<dbReference type="OMA" id="HEMVFIP"/>
<dbReference type="GO" id="GO:0003677">
    <property type="term" value="F:DNA binding"/>
    <property type="evidence" value="ECO:0007669"/>
    <property type="project" value="UniProtKB-UniRule"/>
</dbReference>
<name>A0A7N0V274_KALFE</name>
<dbReference type="CDD" id="cd00086">
    <property type="entry name" value="homeodomain"/>
    <property type="match status" value="1"/>
</dbReference>
<dbReference type="PANTHER" id="PTHR11850">
    <property type="entry name" value="HOMEOBOX PROTEIN TRANSCRIPTION FACTORS"/>
    <property type="match status" value="1"/>
</dbReference>
<comment type="subcellular location">
    <subcellularLocation>
        <location evidence="1 8">Nucleus</location>
    </subcellularLocation>
</comment>